<accession>J3KXG2</accession>
<evidence type="ECO:0000313" key="1">
    <source>
        <dbReference type="EnsemblPlants" id="OB01G16680.1"/>
    </source>
</evidence>
<sequence>VETVALRRQQTARATMKEMFGCIVMPNWRSIVKAAPLLLGRDTNVTTRLDSTTSIY</sequence>
<name>J3KXG2_ORYBR</name>
<dbReference type="AlphaFoldDB" id="J3KXG2"/>
<organism evidence="1">
    <name type="scientific">Oryza brachyantha</name>
    <name type="common">malo sina</name>
    <dbReference type="NCBI Taxonomy" id="4533"/>
    <lineage>
        <taxon>Eukaryota</taxon>
        <taxon>Viridiplantae</taxon>
        <taxon>Streptophyta</taxon>
        <taxon>Embryophyta</taxon>
        <taxon>Tracheophyta</taxon>
        <taxon>Spermatophyta</taxon>
        <taxon>Magnoliopsida</taxon>
        <taxon>Liliopsida</taxon>
        <taxon>Poales</taxon>
        <taxon>Poaceae</taxon>
        <taxon>BOP clade</taxon>
        <taxon>Oryzoideae</taxon>
        <taxon>Oryzeae</taxon>
        <taxon>Oryzinae</taxon>
        <taxon>Oryza</taxon>
    </lineage>
</organism>
<dbReference type="Proteomes" id="UP000006038">
    <property type="component" value="Chromosome 1"/>
</dbReference>
<protein>
    <submittedName>
        <fullName evidence="1">Uncharacterized protein</fullName>
    </submittedName>
</protein>
<dbReference type="EnsemblPlants" id="OB01G16680.1">
    <property type="protein sequence ID" value="OB01G16680.1"/>
    <property type="gene ID" value="OB01G16680"/>
</dbReference>
<proteinExistence type="predicted"/>
<keyword evidence="2" id="KW-1185">Reference proteome</keyword>
<reference evidence="1" key="2">
    <citation type="submission" date="2013-04" db="UniProtKB">
        <authorList>
            <consortium name="EnsemblPlants"/>
        </authorList>
    </citation>
    <scope>IDENTIFICATION</scope>
</reference>
<dbReference type="Gramene" id="OB01G16680.1">
    <property type="protein sequence ID" value="OB01G16680.1"/>
    <property type="gene ID" value="OB01G16680"/>
</dbReference>
<reference evidence="1" key="1">
    <citation type="journal article" date="2013" name="Nat. Commun.">
        <title>Whole-genome sequencing of Oryza brachyantha reveals mechanisms underlying Oryza genome evolution.</title>
        <authorList>
            <person name="Chen J."/>
            <person name="Huang Q."/>
            <person name="Gao D."/>
            <person name="Wang J."/>
            <person name="Lang Y."/>
            <person name="Liu T."/>
            <person name="Li B."/>
            <person name="Bai Z."/>
            <person name="Luis Goicoechea J."/>
            <person name="Liang C."/>
            <person name="Chen C."/>
            <person name="Zhang W."/>
            <person name="Sun S."/>
            <person name="Liao Y."/>
            <person name="Zhang X."/>
            <person name="Yang L."/>
            <person name="Song C."/>
            <person name="Wang M."/>
            <person name="Shi J."/>
            <person name="Liu G."/>
            <person name="Liu J."/>
            <person name="Zhou H."/>
            <person name="Zhou W."/>
            <person name="Yu Q."/>
            <person name="An N."/>
            <person name="Chen Y."/>
            <person name="Cai Q."/>
            <person name="Wang B."/>
            <person name="Liu B."/>
            <person name="Min J."/>
            <person name="Huang Y."/>
            <person name="Wu H."/>
            <person name="Li Z."/>
            <person name="Zhang Y."/>
            <person name="Yin Y."/>
            <person name="Song W."/>
            <person name="Jiang J."/>
            <person name="Jackson S.A."/>
            <person name="Wing R.A."/>
            <person name="Wang J."/>
            <person name="Chen M."/>
        </authorList>
    </citation>
    <scope>NUCLEOTIDE SEQUENCE [LARGE SCALE GENOMIC DNA]</scope>
    <source>
        <strain evidence="1">cv. IRGC 101232</strain>
    </source>
</reference>
<evidence type="ECO:0000313" key="2">
    <source>
        <dbReference type="Proteomes" id="UP000006038"/>
    </source>
</evidence>
<dbReference type="HOGENOM" id="CLU_3020465_0_0_1"/>